<gene>
    <name evidence="3" type="ORF">WAK64_14875</name>
</gene>
<feature type="domain" description="Glycosyltransferase 2-like" evidence="2">
    <location>
        <begin position="8"/>
        <end position="140"/>
    </location>
</feature>
<comment type="similarity">
    <text evidence="1">Belongs to the glycosyltransferase 2 family.</text>
</comment>
<name>A0ABU8HGP4_9BACI</name>
<dbReference type="InterPro" id="IPR001173">
    <property type="entry name" value="Glyco_trans_2-like"/>
</dbReference>
<dbReference type="InterPro" id="IPR029044">
    <property type="entry name" value="Nucleotide-diphossugar_trans"/>
</dbReference>
<dbReference type="EC" id="2.4.-.-" evidence="3"/>
<protein>
    <submittedName>
        <fullName evidence="3">Glycosyltransferase family 2 protein</fullName>
        <ecNumber evidence="3">2.4.-.-</ecNumber>
    </submittedName>
</protein>
<dbReference type="Pfam" id="PF00535">
    <property type="entry name" value="Glycos_transf_2"/>
    <property type="match status" value="1"/>
</dbReference>
<keyword evidence="3" id="KW-0328">Glycosyltransferase</keyword>
<organism evidence="3 4">
    <name type="scientific">Bacillus spongiae</name>
    <dbReference type="NCBI Taxonomy" id="2683610"/>
    <lineage>
        <taxon>Bacteria</taxon>
        <taxon>Bacillati</taxon>
        <taxon>Bacillota</taxon>
        <taxon>Bacilli</taxon>
        <taxon>Bacillales</taxon>
        <taxon>Bacillaceae</taxon>
        <taxon>Bacillus</taxon>
    </lineage>
</organism>
<dbReference type="RefSeq" id="WP_336587783.1">
    <property type="nucleotide sequence ID" value="NZ_JBBAXC010000012.1"/>
</dbReference>
<dbReference type="SUPFAM" id="SSF53448">
    <property type="entry name" value="Nucleotide-diphospho-sugar transferases"/>
    <property type="match status" value="1"/>
</dbReference>
<evidence type="ECO:0000259" key="2">
    <source>
        <dbReference type="Pfam" id="PF00535"/>
    </source>
</evidence>
<evidence type="ECO:0000313" key="3">
    <source>
        <dbReference type="EMBL" id="MEI5908339.1"/>
    </source>
</evidence>
<dbReference type="GO" id="GO:0016757">
    <property type="term" value="F:glycosyltransferase activity"/>
    <property type="evidence" value="ECO:0007669"/>
    <property type="project" value="UniProtKB-KW"/>
</dbReference>
<keyword evidence="3" id="KW-0808">Transferase</keyword>
<comment type="caution">
    <text evidence="3">The sequence shown here is derived from an EMBL/GenBank/DDBJ whole genome shotgun (WGS) entry which is preliminary data.</text>
</comment>
<sequence>MNDQIKLSVVVLVYNTEEYLRDCLDSLVNQTLKGIEIIAVNDESPDNSLFILEEYSKRYSNLTVVNQKNSGGAVAGNNGVRRAKGKYVTIVDSDDIVPLDAYEKMYHKAEETSADIVIGKANVLIDGLQKEILYKKEREVWKENKDITNVKEYLDIFYDAFYWNKIFNREFILKYDCLMPPGMLYADRPMVHKAFLYAKQISIITDLVYLWRKRGEDATHKSISQTNSDIKNFKDRIESYEYQINYFNAFGDKYIKNEFLKRNLERLLFPISGIVNSEEFKKVYLEEVRSIFSQIEDIYDNDLGIIKNIYIYMILNNLSDELVKFMVEKPKGKIIKDKGKFYWALQLYKNKKTHIPDELFQLKKMLPQFIKINSIKLNNGYVEIGGLTFPEAFDINTLELQARSRLNIEDQKAFAFTKTEQGYSVSIDLKYFDNTDVYDIYLSVSNNNSVDLFRITSDMLTDASVLKKPQLDGHFKLFFTKKGNLSLLGKNIIVEALQTDTDQIKLLVDKYPRNRTLEFFVKNRITKEKIYYKTEENGFSLMWKHFVNEEAIYDLYYEIHGHKFRLSSSQITVLNPELIRWLKTDVKLYVTKKGNVSVNVKSKMMMNKIMRKLIKS</sequence>
<accession>A0ABU8HGP4</accession>
<dbReference type="Proteomes" id="UP001312865">
    <property type="component" value="Unassembled WGS sequence"/>
</dbReference>
<reference evidence="3 4" key="1">
    <citation type="journal article" date="2018" name="J. Microbiol.">
        <title>Bacillus spongiae sp. nov., isolated from sponge of Jeju Island.</title>
        <authorList>
            <person name="Lee G.E."/>
            <person name="Im W.T."/>
            <person name="Park J.S."/>
        </authorList>
    </citation>
    <scope>NUCLEOTIDE SEQUENCE [LARGE SCALE GENOMIC DNA]</scope>
    <source>
        <strain evidence="3 4">135PIL107-10</strain>
    </source>
</reference>
<keyword evidence="4" id="KW-1185">Reference proteome</keyword>
<dbReference type="PANTHER" id="PTHR22916">
    <property type="entry name" value="GLYCOSYLTRANSFERASE"/>
    <property type="match status" value="1"/>
</dbReference>
<dbReference type="PANTHER" id="PTHR22916:SF3">
    <property type="entry name" value="UDP-GLCNAC:BETAGAL BETA-1,3-N-ACETYLGLUCOSAMINYLTRANSFERASE-LIKE PROTEIN 1"/>
    <property type="match status" value="1"/>
</dbReference>
<evidence type="ECO:0000313" key="4">
    <source>
        <dbReference type="Proteomes" id="UP001312865"/>
    </source>
</evidence>
<dbReference type="Gene3D" id="3.90.550.10">
    <property type="entry name" value="Spore Coat Polysaccharide Biosynthesis Protein SpsA, Chain A"/>
    <property type="match status" value="1"/>
</dbReference>
<proteinExistence type="inferred from homology"/>
<dbReference type="EMBL" id="JBBAXC010000012">
    <property type="protein sequence ID" value="MEI5908339.1"/>
    <property type="molecule type" value="Genomic_DNA"/>
</dbReference>
<evidence type="ECO:0000256" key="1">
    <source>
        <dbReference type="ARBA" id="ARBA00006739"/>
    </source>
</evidence>
<dbReference type="CDD" id="cd00761">
    <property type="entry name" value="Glyco_tranf_GTA_type"/>
    <property type="match status" value="1"/>
</dbReference>